<dbReference type="PANTHER" id="PTHR28022:SF1">
    <property type="entry name" value="GPI MANNOSYLTRANSFERASE 2 SUBUNIT PGA1"/>
    <property type="match status" value="1"/>
</dbReference>
<gene>
    <name evidence="3" type="ORF">NLJ89_g6773</name>
</gene>
<dbReference type="InterPro" id="IPR019433">
    <property type="entry name" value="GPI_ManTrfase_II_coact_Pga1"/>
</dbReference>
<keyword evidence="4" id="KW-1185">Reference proteome</keyword>
<feature type="transmembrane region" description="Helical" evidence="1">
    <location>
        <begin position="190"/>
        <end position="214"/>
    </location>
</feature>
<keyword evidence="1" id="KW-0472">Membrane</keyword>
<feature type="chain" id="PRO_5040981168" evidence="2">
    <location>
        <begin position="25"/>
        <end position="242"/>
    </location>
</feature>
<evidence type="ECO:0000313" key="4">
    <source>
        <dbReference type="Proteomes" id="UP001148786"/>
    </source>
</evidence>
<dbReference type="EMBL" id="JANKHO010000746">
    <property type="protein sequence ID" value="KAJ3506617.1"/>
    <property type="molecule type" value="Genomic_DNA"/>
</dbReference>
<reference evidence="3" key="1">
    <citation type="submission" date="2022-07" db="EMBL/GenBank/DDBJ databases">
        <title>Genome Sequence of Agrocybe chaxingu.</title>
        <authorList>
            <person name="Buettner E."/>
        </authorList>
    </citation>
    <scope>NUCLEOTIDE SEQUENCE</scope>
    <source>
        <strain evidence="3">MP-N11</strain>
    </source>
</reference>
<evidence type="ECO:0000256" key="1">
    <source>
        <dbReference type="SAM" id="Phobius"/>
    </source>
</evidence>
<protein>
    <submittedName>
        <fullName evidence="3">Uncharacterized protein</fullName>
    </submittedName>
</protein>
<name>A0A9W8MSC7_9AGAR</name>
<keyword evidence="2" id="KW-0732">Signal</keyword>
<organism evidence="3 4">
    <name type="scientific">Agrocybe chaxingu</name>
    <dbReference type="NCBI Taxonomy" id="84603"/>
    <lineage>
        <taxon>Eukaryota</taxon>
        <taxon>Fungi</taxon>
        <taxon>Dikarya</taxon>
        <taxon>Basidiomycota</taxon>
        <taxon>Agaricomycotina</taxon>
        <taxon>Agaricomycetes</taxon>
        <taxon>Agaricomycetidae</taxon>
        <taxon>Agaricales</taxon>
        <taxon>Agaricineae</taxon>
        <taxon>Strophariaceae</taxon>
        <taxon>Agrocybe</taxon>
    </lineage>
</organism>
<accession>A0A9W8MSC7</accession>
<keyword evidence="1" id="KW-0812">Transmembrane</keyword>
<dbReference type="GO" id="GO:0006506">
    <property type="term" value="P:GPI anchor biosynthetic process"/>
    <property type="evidence" value="ECO:0007669"/>
    <property type="project" value="TreeGrafter"/>
</dbReference>
<dbReference type="GO" id="GO:0005789">
    <property type="term" value="C:endoplasmic reticulum membrane"/>
    <property type="evidence" value="ECO:0007669"/>
    <property type="project" value="TreeGrafter"/>
</dbReference>
<proteinExistence type="predicted"/>
<feature type="signal peptide" evidence="2">
    <location>
        <begin position="1"/>
        <end position="24"/>
    </location>
</feature>
<keyword evidence="1" id="KW-1133">Transmembrane helix</keyword>
<dbReference type="GO" id="GO:0031501">
    <property type="term" value="C:mannosyltransferase complex"/>
    <property type="evidence" value="ECO:0007669"/>
    <property type="project" value="TreeGrafter"/>
</dbReference>
<dbReference type="PANTHER" id="PTHR28022">
    <property type="entry name" value="GPI MANNOSYLTRANSFERASE 2 SUBUNIT PGA1"/>
    <property type="match status" value="1"/>
</dbReference>
<comment type="caution">
    <text evidence="3">The sequence shown here is derived from an EMBL/GenBank/DDBJ whole genome shotgun (WGS) entry which is preliminary data.</text>
</comment>
<evidence type="ECO:0000313" key="3">
    <source>
        <dbReference type="EMBL" id="KAJ3506617.1"/>
    </source>
</evidence>
<evidence type="ECO:0000256" key="2">
    <source>
        <dbReference type="SAM" id="SignalP"/>
    </source>
</evidence>
<dbReference type="GO" id="GO:0000030">
    <property type="term" value="F:mannosyltransferase activity"/>
    <property type="evidence" value="ECO:0007669"/>
    <property type="project" value="TreeGrafter"/>
</dbReference>
<sequence length="242" mass="26765">MLPRLPHPLFSLLVCFLPLRGVFGNTEIINFSAVNDQALEFPFTSSWPILAPNTPFLIRNISSAPLETKLPQEICVLLDKWNSDDSTTTSSCCHELWIVLDLDQEEWKGFNKFTLRVSWPAYHPTDFDLKIFDPIDLAPFSKISAAGISSTTRRKYARIQAVHSGVLTPGVQLDDASRYTVPVHVILEPLHLGVLPASVIPVVIAILGVIAVGLPVSRKVNDCLQAIAKDANEEGKRARKSD</sequence>
<dbReference type="AlphaFoldDB" id="A0A9W8MSC7"/>
<dbReference type="Proteomes" id="UP001148786">
    <property type="component" value="Unassembled WGS sequence"/>
</dbReference>
<dbReference type="OrthoDB" id="3360032at2759"/>